<dbReference type="AlphaFoldDB" id="A0A022QZW5"/>
<protein>
    <submittedName>
        <fullName evidence="13">Uncharacterized protein</fullName>
    </submittedName>
</protein>
<evidence type="ECO:0000256" key="2">
    <source>
        <dbReference type="ARBA" id="ARBA00004496"/>
    </source>
</evidence>
<dbReference type="GO" id="GO:0009626">
    <property type="term" value="P:plant-type hypersensitive response"/>
    <property type="evidence" value="ECO:0007669"/>
    <property type="project" value="UniProtKB-KW"/>
</dbReference>
<evidence type="ECO:0000256" key="7">
    <source>
        <dbReference type="ARBA" id="ARBA00022737"/>
    </source>
</evidence>
<organism evidence="13 14">
    <name type="scientific">Erythranthe guttata</name>
    <name type="common">Yellow monkey flower</name>
    <name type="synonym">Mimulus guttatus</name>
    <dbReference type="NCBI Taxonomy" id="4155"/>
    <lineage>
        <taxon>Eukaryota</taxon>
        <taxon>Viridiplantae</taxon>
        <taxon>Streptophyta</taxon>
        <taxon>Embryophyta</taxon>
        <taxon>Tracheophyta</taxon>
        <taxon>Spermatophyta</taxon>
        <taxon>Magnoliopsida</taxon>
        <taxon>eudicotyledons</taxon>
        <taxon>Gunneridae</taxon>
        <taxon>Pentapetalae</taxon>
        <taxon>asterids</taxon>
        <taxon>lamiids</taxon>
        <taxon>Lamiales</taxon>
        <taxon>Phrymaceae</taxon>
        <taxon>Erythranthe</taxon>
    </lineage>
</organism>
<name>A0A022QZW5_ERYGU</name>
<evidence type="ECO:0000256" key="9">
    <source>
        <dbReference type="ARBA" id="ARBA00022821"/>
    </source>
</evidence>
<dbReference type="SUPFAM" id="SSF52540">
    <property type="entry name" value="P-loop containing nucleoside triphosphate hydrolases"/>
    <property type="match status" value="1"/>
</dbReference>
<comment type="subcellular location">
    <subcellularLocation>
        <location evidence="2">Cytoplasm</location>
    </subcellularLocation>
</comment>
<dbReference type="Gene3D" id="1.10.10.10">
    <property type="entry name" value="Winged helix-like DNA-binding domain superfamily/Winged helix DNA-binding domain"/>
    <property type="match status" value="1"/>
</dbReference>
<dbReference type="Gene3D" id="3.40.50.300">
    <property type="entry name" value="P-loop containing nucleotide triphosphate hydrolases"/>
    <property type="match status" value="1"/>
</dbReference>
<evidence type="ECO:0000256" key="6">
    <source>
        <dbReference type="ARBA" id="ARBA00022667"/>
    </source>
</evidence>
<proteinExistence type="inferred from homology"/>
<keyword evidence="8" id="KW-0547">Nucleotide-binding</keyword>
<reference evidence="13 14" key="1">
    <citation type="journal article" date="2013" name="Proc. Natl. Acad. Sci. U.S.A.">
        <title>Fine-scale variation in meiotic recombination in Mimulus inferred from population shotgun sequencing.</title>
        <authorList>
            <person name="Hellsten U."/>
            <person name="Wright K.M."/>
            <person name="Jenkins J."/>
            <person name="Shu S."/>
            <person name="Yuan Y."/>
            <person name="Wessler S.R."/>
            <person name="Schmutz J."/>
            <person name="Willis J.H."/>
            <person name="Rokhsar D.S."/>
        </authorList>
    </citation>
    <scope>NUCLEOTIDE SEQUENCE [LARGE SCALE GENOMIC DNA]</scope>
    <source>
        <strain evidence="14">cv. DUN x IM62</strain>
    </source>
</reference>
<evidence type="ECO:0000313" key="13">
    <source>
        <dbReference type="EMBL" id="EYU33209.1"/>
    </source>
</evidence>
<keyword evidence="7" id="KW-0677">Repeat</keyword>
<dbReference type="Gene3D" id="3.80.10.10">
    <property type="entry name" value="Ribonuclease Inhibitor"/>
    <property type="match status" value="1"/>
</dbReference>
<accession>A0A022QZW5</accession>
<dbReference type="InterPro" id="IPR032675">
    <property type="entry name" value="LRR_dom_sf"/>
</dbReference>
<dbReference type="InterPro" id="IPR036388">
    <property type="entry name" value="WH-like_DNA-bd_sf"/>
</dbReference>
<feature type="non-terminal residue" evidence="13">
    <location>
        <position position="1"/>
    </location>
</feature>
<sequence length="461" mass="52390">PNTTLARNAYLDQLVIESFDVRAWVTVSQDCSTQKIIHDLLITSMKEMNTNIFGQSDEEKMYKSLKGRRYLIVMDDMWNTKAWDDVRGIFPDDDNGNVAFYVDSSSELHEMCFMDEDESWNLLRQKVFGNQDCPSELEDIGKKIAKGCGGLPLAIVVIGGLLRTLSKTQASWRQIAENVNSIVATQDGEFEEVLSLSYTHLPHHLRPCFLYMGGFPEDYEIHVSKLIRLWVAEGYLETNVCERTEEMAEEYFVDLVKRSLVLATSWKSNGKIKTCSMHDLMRDLCVRKSHEAKFLLYTVDRDPLKVVSQSINNKGRSLVIDNSDLNSLVKKYGSNIRTIICVRSIANSLGPLGNLRFLRVLDMVKTRSLPSLPPELFDELVLLRYLALDYAVSILTAISNLSNLQSLIILSCSYLPLNIWKMPQLRHLVSSSVDVVKNPLETSYVLENLQTLFGLSNFICT</sequence>
<dbReference type="InterPro" id="IPR058922">
    <property type="entry name" value="WHD_DRP"/>
</dbReference>
<dbReference type="Gene3D" id="1.10.8.430">
    <property type="entry name" value="Helical domain of apoptotic protease-activating factors"/>
    <property type="match status" value="1"/>
</dbReference>
<dbReference type="InterPro" id="IPR042197">
    <property type="entry name" value="Apaf_helical"/>
</dbReference>
<dbReference type="GO" id="GO:0005737">
    <property type="term" value="C:cytoplasm"/>
    <property type="evidence" value="ECO:0007669"/>
    <property type="project" value="UniProtKB-SubCell"/>
</dbReference>
<dbReference type="SUPFAM" id="SSF52058">
    <property type="entry name" value="L domain-like"/>
    <property type="match status" value="1"/>
</dbReference>
<dbReference type="InterPro" id="IPR044974">
    <property type="entry name" value="Disease_R_plants"/>
</dbReference>
<comment type="function">
    <text evidence="1">Confers resistance to late blight (Phytophthora infestans) races carrying the avirulence gene Avr1. Resistance proteins guard the plant against pathogens that contain an appropriate avirulence protein via an indirect interaction with this avirulence protein. That triggers a defense system including the hypersensitive response, which restricts the pathogen growth.</text>
</comment>
<dbReference type="EMBL" id="KI630787">
    <property type="protein sequence ID" value="EYU33209.1"/>
    <property type="molecule type" value="Genomic_DNA"/>
</dbReference>
<evidence type="ECO:0000256" key="4">
    <source>
        <dbReference type="ARBA" id="ARBA00022490"/>
    </source>
</evidence>
<keyword evidence="9" id="KW-0611">Plant defense</keyword>
<dbReference type="InterPro" id="IPR002182">
    <property type="entry name" value="NB-ARC"/>
</dbReference>
<keyword evidence="6" id="KW-0381">Hypersensitive response</keyword>
<keyword evidence="14" id="KW-1185">Reference proteome</keyword>
<dbReference type="PANTHER" id="PTHR23155:SF1152">
    <property type="entry name" value="AAA+ ATPASE DOMAIN-CONTAINING PROTEIN"/>
    <property type="match status" value="1"/>
</dbReference>
<keyword evidence="10" id="KW-0067">ATP-binding</keyword>
<dbReference type="GO" id="GO:0005524">
    <property type="term" value="F:ATP binding"/>
    <property type="evidence" value="ECO:0007669"/>
    <property type="project" value="UniProtKB-KW"/>
</dbReference>
<dbReference type="Pfam" id="PF23559">
    <property type="entry name" value="WHD_DRP"/>
    <property type="match status" value="1"/>
</dbReference>
<keyword evidence="5" id="KW-0433">Leucine-rich repeat</keyword>
<evidence type="ECO:0000256" key="8">
    <source>
        <dbReference type="ARBA" id="ARBA00022741"/>
    </source>
</evidence>
<dbReference type="GO" id="GO:0043531">
    <property type="term" value="F:ADP binding"/>
    <property type="evidence" value="ECO:0007669"/>
    <property type="project" value="InterPro"/>
</dbReference>
<dbReference type="STRING" id="4155.A0A022QZW5"/>
<gene>
    <name evidence="13" type="ORF">MIMGU_mgv1a025298mg</name>
</gene>
<dbReference type="PANTHER" id="PTHR23155">
    <property type="entry name" value="DISEASE RESISTANCE PROTEIN RP"/>
    <property type="match status" value="1"/>
</dbReference>
<feature type="domain" description="Disease resistance protein winged helix" evidence="12">
    <location>
        <begin position="215"/>
        <end position="285"/>
    </location>
</feature>
<evidence type="ECO:0000256" key="5">
    <source>
        <dbReference type="ARBA" id="ARBA00022614"/>
    </source>
</evidence>
<evidence type="ECO:0000313" key="14">
    <source>
        <dbReference type="Proteomes" id="UP000030748"/>
    </source>
</evidence>
<dbReference type="PRINTS" id="PR00364">
    <property type="entry name" value="DISEASERSIST"/>
</dbReference>
<dbReference type="Pfam" id="PF00931">
    <property type="entry name" value="NB-ARC"/>
    <property type="match status" value="1"/>
</dbReference>
<dbReference type="InterPro" id="IPR027417">
    <property type="entry name" value="P-loop_NTPase"/>
</dbReference>
<evidence type="ECO:0000256" key="1">
    <source>
        <dbReference type="ARBA" id="ARBA00002074"/>
    </source>
</evidence>
<evidence type="ECO:0000256" key="3">
    <source>
        <dbReference type="ARBA" id="ARBA00008894"/>
    </source>
</evidence>
<evidence type="ECO:0000259" key="11">
    <source>
        <dbReference type="Pfam" id="PF00931"/>
    </source>
</evidence>
<dbReference type="Proteomes" id="UP000030748">
    <property type="component" value="Unassembled WGS sequence"/>
</dbReference>
<evidence type="ECO:0000256" key="10">
    <source>
        <dbReference type="ARBA" id="ARBA00022840"/>
    </source>
</evidence>
<comment type="similarity">
    <text evidence="3">Belongs to the disease resistance NB-LRR family.</text>
</comment>
<keyword evidence="4" id="KW-0963">Cytoplasm</keyword>
<evidence type="ECO:0000259" key="12">
    <source>
        <dbReference type="Pfam" id="PF23559"/>
    </source>
</evidence>
<feature type="domain" description="NB-ARC" evidence="11">
    <location>
        <begin position="3"/>
        <end position="132"/>
    </location>
</feature>
<dbReference type="FunFam" id="1.10.10.10:FF:000322">
    <property type="entry name" value="Probable disease resistance protein At1g63360"/>
    <property type="match status" value="1"/>
</dbReference>